<organism evidence="7 8">
    <name type="scientific">Streptococcus ictaluri 707-05</name>
    <dbReference type="NCBI Taxonomy" id="764299"/>
    <lineage>
        <taxon>Bacteria</taxon>
        <taxon>Bacillati</taxon>
        <taxon>Bacillota</taxon>
        <taxon>Bacilli</taxon>
        <taxon>Lactobacillales</taxon>
        <taxon>Streptococcaceae</taxon>
        <taxon>Streptococcus</taxon>
    </lineage>
</organism>
<dbReference type="eggNOG" id="COG2814">
    <property type="taxonomic scope" value="Bacteria"/>
</dbReference>
<feature type="transmembrane region" description="Helical" evidence="6">
    <location>
        <begin position="133"/>
        <end position="155"/>
    </location>
</feature>
<feature type="transmembrane region" description="Helical" evidence="6">
    <location>
        <begin position="339"/>
        <end position="361"/>
    </location>
</feature>
<feature type="transmembrane region" description="Helical" evidence="6">
    <location>
        <begin position="161"/>
        <end position="182"/>
    </location>
</feature>
<dbReference type="OrthoDB" id="9775268at2"/>
<evidence type="ECO:0000256" key="4">
    <source>
        <dbReference type="ARBA" id="ARBA00022989"/>
    </source>
</evidence>
<dbReference type="RefSeq" id="WP_008090707.1">
    <property type="nucleotide sequence ID" value="NZ_AEUX02000008.1"/>
</dbReference>
<dbReference type="GO" id="GO:0022857">
    <property type="term" value="F:transmembrane transporter activity"/>
    <property type="evidence" value="ECO:0007669"/>
    <property type="project" value="InterPro"/>
</dbReference>
<dbReference type="PANTHER" id="PTHR23513">
    <property type="entry name" value="INTEGRAL MEMBRANE EFFLUX PROTEIN-RELATED"/>
    <property type="match status" value="1"/>
</dbReference>
<evidence type="ECO:0000256" key="2">
    <source>
        <dbReference type="ARBA" id="ARBA00022475"/>
    </source>
</evidence>
<gene>
    <name evidence="7" type="ORF">STRIC_0433</name>
</gene>
<keyword evidence="2" id="KW-1003">Cell membrane</keyword>
<comment type="caution">
    <text evidence="7">The sequence shown here is derived from an EMBL/GenBank/DDBJ whole genome shotgun (WGS) entry which is preliminary data.</text>
</comment>
<feature type="transmembrane region" description="Helical" evidence="6">
    <location>
        <begin position="95"/>
        <end position="112"/>
    </location>
</feature>
<evidence type="ECO:0000256" key="5">
    <source>
        <dbReference type="ARBA" id="ARBA00023136"/>
    </source>
</evidence>
<dbReference type="AlphaFoldDB" id="G5K5U6"/>
<proteinExistence type="predicted"/>
<evidence type="ECO:0000256" key="3">
    <source>
        <dbReference type="ARBA" id="ARBA00022692"/>
    </source>
</evidence>
<feature type="transmembrane region" description="Helical" evidence="6">
    <location>
        <begin position="248"/>
        <end position="267"/>
    </location>
</feature>
<keyword evidence="3 6" id="KW-0812">Transmembrane</keyword>
<keyword evidence="8" id="KW-1185">Reference proteome</keyword>
<dbReference type="InterPro" id="IPR011701">
    <property type="entry name" value="MFS"/>
</dbReference>
<dbReference type="PANTHER" id="PTHR23513:SF11">
    <property type="entry name" value="STAPHYLOFERRIN A TRANSPORTER"/>
    <property type="match status" value="1"/>
</dbReference>
<feature type="transmembrane region" description="Helical" evidence="6">
    <location>
        <begin position="303"/>
        <end position="327"/>
    </location>
</feature>
<dbReference type="InterPro" id="IPR036259">
    <property type="entry name" value="MFS_trans_sf"/>
</dbReference>
<keyword evidence="5 6" id="KW-0472">Membrane</keyword>
<feature type="transmembrane region" description="Helical" evidence="6">
    <location>
        <begin position="215"/>
        <end position="236"/>
    </location>
</feature>
<dbReference type="CDD" id="cd06173">
    <property type="entry name" value="MFS_MefA_like"/>
    <property type="match status" value="1"/>
</dbReference>
<evidence type="ECO:0000256" key="1">
    <source>
        <dbReference type="ARBA" id="ARBA00004651"/>
    </source>
</evidence>
<dbReference type="GO" id="GO:0005886">
    <property type="term" value="C:plasma membrane"/>
    <property type="evidence" value="ECO:0007669"/>
    <property type="project" value="UniProtKB-SubCell"/>
</dbReference>
<keyword evidence="4 6" id="KW-1133">Transmembrane helix</keyword>
<dbReference type="Gene3D" id="1.20.1250.20">
    <property type="entry name" value="MFS general substrate transporter like domains"/>
    <property type="match status" value="1"/>
</dbReference>
<dbReference type="Proteomes" id="UP000003330">
    <property type="component" value="Unassembled WGS sequence"/>
</dbReference>
<evidence type="ECO:0000256" key="6">
    <source>
        <dbReference type="SAM" id="Phobius"/>
    </source>
</evidence>
<accession>G5K5U6</accession>
<comment type="subcellular location">
    <subcellularLocation>
        <location evidence="1">Cell membrane</location>
        <topology evidence="1">Multi-pass membrane protein</topology>
    </subcellularLocation>
</comment>
<name>G5K5U6_9STRE</name>
<protein>
    <submittedName>
        <fullName evidence="7">Transporter, major facilitator family protein</fullName>
    </submittedName>
</protein>
<sequence length="394" mass="44156">MIKNKYHLLSSHAINKIGNIIYDYANSSWIAGLGILGQRYLGYYQLVEHLIAIFFNPFGGVIADRFKRRHILLWTYAIGALCCACLTLLKDEKHLLIGLIIVNAILAISQAFSSTSFRSYIVTIVPKQELGDFNASLELISQIIGVSTPIIAFMIVDNIGLTLTLWVDCLSFIASFLFIWVIKEKESHIQRTASKTNIFKDMKEGLDFIINEKEIASLLFIASLVNFFIAAFNYLLPFTNQLLSNQASYAHFLSTGAIGAILGALLVKPFFQHSYKHLLLTLALSGLGMMLITPLAILNCHILIILIGQLIFECFLTIFNIQFFTLVQQKVPEHLLGRVFSSIFTIAILLMPLATFLMTYLPFLLSLSSFALIGCGMTFLSLLGYLYYKKNLSS</sequence>
<feature type="transmembrane region" description="Helical" evidence="6">
    <location>
        <begin position="367"/>
        <end position="388"/>
    </location>
</feature>
<feature type="transmembrane region" description="Helical" evidence="6">
    <location>
        <begin position="71"/>
        <end position="89"/>
    </location>
</feature>
<evidence type="ECO:0000313" key="8">
    <source>
        <dbReference type="Proteomes" id="UP000003330"/>
    </source>
</evidence>
<evidence type="ECO:0000313" key="7">
    <source>
        <dbReference type="EMBL" id="EHI68682.1"/>
    </source>
</evidence>
<dbReference type="STRING" id="764299.STRIC_0433"/>
<feature type="transmembrane region" description="Helical" evidence="6">
    <location>
        <begin position="279"/>
        <end position="297"/>
    </location>
</feature>
<reference evidence="7 8" key="1">
    <citation type="journal article" date="2014" name="Int. J. Syst. Evol. Microbiol.">
        <title>Phylogenomics and the dynamic genome evolution of the genus Streptococcus.</title>
        <authorList>
            <consortium name="The Broad Institute Genome Sequencing Platform"/>
            <person name="Richards V.P."/>
            <person name="Palmer S.R."/>
            <person name="Pavinski Bitar P.D."/>
            <person name="Qin X."/>
            <person name="Weinstock G.M."/>
            <person name="Highlander S.K."/>
            <person name="Town C.D."/>
            <person name="Burne R.A."/>
            <person name="Stanhope M.J."/>
        </authorList>
    </citation>
    <scope>NUCLEOTIDE SEQUENCE [LARGE SCALE GENOMIC DNA]</scope>
    <source>
        <strain evidence="7 8">707-05</strain>
    </source>
</reference>
<dbReference type="SUPFAM" id="SSF103473">
    <property type="entry name" value="MFS general substrate transporter"/>
    <property type="match status" value="1"/>
</dbReference>
<dbReference type="EMBL" id="AEUX02000008">
    <property type="protein sequence ID" value="EHI68682.1"/>
    <property type="molecule type" value="Genomic_DNA"/>
</dbReference>
<dbReference type="Pfam" id="PF07690">
    <property type="entry name" value="MFS_1"/>
    <property type="match status" value="1"/>
</dbReference>